<name>A0ABT4FCK6_9BACL</name>
<reference evidence="1 2" key="1">
    <citation type="submission" date="2022-05" db="EMBL/GenBank/DDBJ databases">
        <title>Genome Sequencing of Bee-Associated Microbes.</title>
        <authorList>
            <person name="Dunlap C."/>
        </authorList>
    </citation>
    <scope>NUCLEOTIDE SEQUENCE [LARGE SCALE GENOMIC DNA]</scope>
    <source>
        <strain evidence="1 2">NRRL B-23120</strain>
    </source>
</reference>
<gene>
    <name evidence="1" type="ORF">M5X16_04465</name>
</gene>
<organism evidence="1 2">
    <name type="scientific">Paenibacillus chitinolyticus</name>
    <dbReference type="NCBI Taxonomy" id="79263"/>
    <lineage>
        <taxon>Bacteria</taxon>
        <taxon>Bacillati</taxon>
        <taxon>Bacillota</taxon>
        <taxon>Bacilli</taxon>
        <taxon>Bacillales</taxon>
        <taxon>Paenibacillaceae</taxon>
        <taxon>Paenibacillus</taxon>
    </lineage>
</organism>
<evidence type="ECO:0000313" key="1">
    <source>
        <dbReference type="EMBL" id="MCY9595029.1"/>
    </source>
</evidence>
<accession>A0ABT4FCK6</accession>
<dbReference type="GeneID" id="95379005"/>
<comment type="caution">
    <text evidence="1">The sequence shown here is derived from an EMBL/GenBank/DDBJ whole genome shotgun (WGS) entry which is preliminary data.</text>
</comment>
<dbReference type="RefSeq" id="WP_156972824.1">
    <property type="nucleotide sequence ID" value="NZ_CP026520.1"/>
</dbReference>
<protein>
    <submittedName>
        <fullName evidence="1">Uncharacterized protein</fullName>
    </submittedName>
</protein>
<proteinExistence type="predicted"/>
<dbReference type="EMBL" id="JAMDMJ010000004">
    <property type="protein sequence ID" value="MCY9595029.1"/>
    <property type="molecule type" value="Genomic_DNA"/>
</dbReference>
<evidence type="ECO:0000313" key="2">
    <source>
        <dbReference type="Proteomes" id="UP001527202"/>
    </source>
</evidence>
<keyword evidence="2" id="KW-1185">Reference proteome</keyword>
<sequence>MFTKITIQEDERGLLFRDGRYVKLLQPGTNRSLPFSNGCGDYVCVEAF</sequence>
<dbReference type="Proteomes" id="UP001527202">
    <property type="component" value="Unassembled WGS sequence"/>
</dbReference>